<dbReference type="PANTHER" id="PTHR10039:SF16">
    <property type="entry name" value="GPI INOSITOL-DEACYLASE"/>
    <property type="match status" value="1"/>
</dbReference>
<proteinExistence type="predicted"/>
<dbReference type="InterPro" id="IPR029058">
    <property type="entry name" value="AB_hydrolase_fold"/>
</dbReference>
<evidence type="ECO:0000313" key="5">
    <source>
        <dbReference type="Proteomes" id="UP000223968"/>
    </source>
</evidence>
<evidence type="ECO:0000313" key="4">
    <source>
        <dbReference type="EMBL" id="PGH17277.1"/>
    </source>
</evidence>
<dbReference type="SUPFAM" id="SSF52540">
    <property type="entry name" value="P-loop containing nucleoside triphosphate hydrolases"/>
    <property type="match status" value="1"/>
</dbReference>
<reference evidence="4 5" key="1">
    <citation type="submission" date="2017-10" db="EMBL/GenBank/DDBJ databases">
        <title>Comparative genomics in systemic dimorphic fungi from Ajellomycetaceae.</title>
        <authorList>
            <person name="Munoz J.F."/>
            <person name="Mcewen J.G."/>
            <person name="Clay O.K."/>
            <person name="Cuomo C.A."/>
        </authorList>
    </citation>
    <scope>NUCLEOTIDE SEQUENCE [LARGE SCALE GENOMIC DNA]</scope>
    <source>
        <strain evidence="4 5">UAMH5409</strain>
    </source>
</reference>
<evidence type="ECO:0000259" key="3">
    <source>
        <dbReference type="Pfam" id="PF24883"/>
    </source>
</evidence>
<dbReference type="InterPro" id="IPR011047">
    <property type="entry name" value="Quinoprotein_ADH-like_sf"/>
</dbReference>
<feature type="domain" description="Nephrocystin 3-like N-terminal" evidence="3">
    <location>
        <begin position="136"/>
        <end position="290"/>
    </location>
</feature>
<dbReference type="Gene3D" id="2.130.10.10">
    <property type="entry name" value="YVTN repeat-like/Quinoprotein amine dehydrogenase"/>
    <property type="match status" value="2"/>
</dbReference>
<organism evidence="4 5">
    <name type="scientific">Helicocarpus griseus UAMH5409</name>
    <dbReference type="NCBI Taxonomy" id="1447875"/>
    <lineage>
        <taxon>Eukaryota</taxon>
        <taxon>Fungi</taxon>
        <taxon>Dikarya</taxon>
        <taxon>Ascomycota</taxon>
        <taxon>Pezizomycotina</taxon>
        <taxon>Eurotiomycetes</taxon>
        <taxon>Eurotiomycetidae</taxon>
        <taxon>Onygenales</taxon>
        <taxon>Ajellomycetaceae</taxon>
        <taxon>Helicocarpus</taxon>
    </lineage>
</organism>
<evidence type="ECO:0000256" key="1">
    <source>
        <dbReference type="ARBA" id="ARBA00022737"/>
    </source>
</evidence>
<evidence type="ECO:0008006" key="6">
    <source>
        <dbReference type="Google" id="ProtNLM"/>
    </source>
</evidence>
<dbReference type="Proteomes" id="UP000223968">
    <property type="component" value="Unassembled WGS sequence"/>
</dbReference>
<accession>A0A2B7Y9J5</accession>
<dbReference type="SUPFAM" id="SSF50998">
    <property type="entry name" value="Quinoprotein alcohol dehydrogenase-like"/>
    <property type="match status" value="1"/>
</dbReference>
<dbReference type="InterPro" id="IPR056884">
    <property type="entry name" value="NPHP3-like_N"/>
</dbReference>
<dbReference type="Gene3D" id="3.40.50.300">
    <property type="entry name" value="P-loop containing nucleotide triphosphate hydrolases"/>
    <property type="match status" value="1"/>
</dbReference>
<sequence length="1197" mass="135578">MGGLVIKKVLLLAKQDPTCSEIAARIHTLFFLATPHRGADMAVFLSNVLKLTVGHGSKAYANNLAPYSEAIQAINDHFRHAYQGVQLYSFFETISTPIGLIVNKSSAVIELPGEQISHLNADHSNVCKFDSPADNKPPFHHWQESLQGSPKVFWLRGEPASGKSTLAGHVIKYLEDCNRDCSYFFVKDRNAGKSTAAELLCSLAWQMAYSNGIVRQQLLEMCAADVKIDKKDERSTWRTVFASRIFRVQRQHPQYWVIDAIDECANYESFFSFLGKIEEHLPFHIFLTSRPSLAIERLFSRWSISKVAEAITLEVSLQDIRFYLQEHAPYFLAENEQERQELVRIILDKSNGNFLWTNLVVKKIEDAVSKEQVRVILDSVPEEIDDLYRQISTSVMATSQNSRIAKAMLRWTLCSLRPLLVEELKDILKLDTGETLHELEKTAGSICGNLIYVDSESRIQAAHQTVREFFFREGDCHEHRMNKSQEHTRIADVCLQYLSSEEMNPRFRRANASRVRKAARSSFVTYASTYFSDHVSRAMLPNDAQLTTLDNFLMTNSLAWIETIARTRDLTPLTRTAKNLKAYSERRAKYEPLLSPEARNVLKSANDLIYLVAQFGKVLTSSPQAIFHLIPAVCPRNSIIFKAFKPHLRELRVAGLSQTEWDEKLCSIVIPGTRILSLACQDNQFALGTSSGQVYIYHETTFQEKRQITNGEPVRRLCFAAINSYLASAGKKEISLWDTSNGQLLWSIPMRDETLALCFSEDEERKPHHYNRTPIHVDFSVGLGLMGVVYRQRPVSFWGLEEHEFEGQFHHSQMVYPLPYIHDFFFNPNSEIILAVVSYQTGVTTVFDPEVQRTLATVDTDATVLAASPDGTVLATGGGWQNQTTDQFARRLHLGQFEISALAAHHESDFVYCGRENGSVAVYATETGKVTQELFSLDCNIAIYFLEWNQQRCLLAVGDRSGRFVVRKLTRATPGPFEICQPILDHNSSSVIHQILLSPDGQKPLVSTADFDVLWDLESATVVRMRTTTEPHSNWKWASHSNRLFHLAGERLEVYGWAALEQISQPGGIDLGIRESDAADIVIPNQSRYGCLVTSGASQSDHHFSVRLFPPESFPRSSEPSSRERCLESITKDFKLIVGVYKSWLVFLQHSGWHWRNTVSRILVTVTQRGSVVMSVKDEVVVFHNALDFEEKVPVNT</sequence>
<gene>
    <name evidence="4" type="ORF">AJ79_01160</name>
</gene>
<dbReference type="Gene3D" id="3.40.50.1820">
    <property type="entry name" value="alpha/beta hydrolase"/>
    <property type="match status" value="1"/>
</dbReference>
<comment type="caution">
    <text evidence="4">The sequence shown here is derived from an EMBL/GenBank/DDBJ whole genome shotgun (WGS) entry which is preliminary data.</text>
</comment>
<dbReference type="STRING" id="1447875.A0A2B7Y9J5"/>
<dbReference type="Pfam" id="PF22939">
    <property type="entry name" value="WHD_GPIID"/>
    <property type="match status" value="1"/>
</dbReference>
<dbReference type="InterPro" id="IPR027417">
    <property type="entry name" value="P-loop_NTPase"/>
</dbReference>
<dbReference type="InterPro" id="IPR054471">
    <property type="entry name" value="GPIID_WHD"/>
</dbReference>
<dbReference type="PANTHER" id="PTHR10039">
    <property type="entry name" value="AMELOGENIN"/>
    <property type="match status" value="1"/>
</dbReference>
<feature type="domain" description="GPI inositol-deacylase winged helix" evidence="2">
    <location>
        <begin position="395"/>
        <end position="474"/>
    </location>
</feature>
<evidence type="ECO:0000259" key="2">
    <source>
        <dbReference type="Pfam" id="PF22939"/>
    </source>
</evidence>
<keyword evidence="1" id="KW-0677">Repeat</keyword>
<protein>
    <recommendedName>
        <fullName evidence="6">NACHT domain-containing protein</fullName>
    </recommendedName>
</protein>
<keyword evidence="5" id="KW-1185">Reference proteome</keyword>
<dbReference type="EMBL" id="PDNB01000011">
    <property type="protein sequence ID" value="PGH17277.1"/>
    <property type="molecule type" value="Genomic_DNA"/>
</dbReference>
<name>A0A2B7Y9J5_9EURO</name>
<dbReference type="AlphaFoldDB" id="A0A2B7Y9J5"/>
<dbReference type="OrthoDB" id="194358at2759"/>
<dbReference type="Pfam" id="PF24883">
    <property type="entry name" value="NPHP3_N"/>
    <property type="match status" value="1"/>
</dbReference>
<dbReference type="InterPro" id="IPR015943">
    <property type="entry name" value="WD40/YVTN_repeat-like_dom_sf"/>
</dbReference>